<protein>
    <submittedName>
        <fullName evidence="2">Uncharacterized protein</fullName>
    </submittedName>
</protein>
<accession>A0ABT8UL83</accession>
<organism evidence="2 3">
    <name type="scientific">Mycolicibacterium arseniciresistens</name>
    <dbReference type="NCBI Taxonomy" id="3062257"/>
    <lineage>
        <taxon>Bacteria</taxon>
        <taxon>Bacillati</taxon>
        <taxon>Actinomycetota</taxon>
        <taxon>Actinomycetes</taxon>
        <taxon>Mycobacteriales</taxon>
        <taxon>Mycobacteriaceae</taxon>
        <taxon>Mycolicibacterium</taxon>
    </lineage>
</organism>
<dbReference type="EMBL" id="JAUMSQ010000221">
    <property type="protein sequence ID" value="MDO3638555.1"/>
    <property type="molecule type" value="Genomic_DNA"/>
</dbReference>
<keyword evidence="1" id="KW-0472">Membrane</keyword>
<evidence type="ECO:0000313" key="3">
    <source>
        <dbReference type="Proteomes" id="UP001168823"/>
    </source>
</evidence>
<keyword evidence="3" id="KW-1185">Reference proteome</keyword>
<reference evidence="2" key="1">
    <citation type="submission" date="2023-07" db="EMBL/GenBank/DDBJ databases">
        <title>Mycolicibacterium sp. nov., a novel bacterial species.</title>
        <authorList>
            <person name="Cao Y."/>
        </authorList>
    </citation>
    <scope>NUCLEOTIDE SEQUENCE</scope>
    <source>
        <strain evidence="2">KC 300</strain>
    </source>
</reference>
<feature type="transmembrane region" description="Helical" evidence="1">
    <location>
        <begin position="12"/>
        <end position="31"/>
    </location>
</feature>
<proteinExistence type="predicted"/>
<sequence>MPTSDSTVARVAGLTLVGAGVAHLTNPWLFIPLTQQAYSRRVRLHTYVNGTVATAVGLGIRHRRSRSWATLAGVGYGAHLAARTLRSR</sequence>
<name>A0ABT8UL83_9MYCO</name>
<dbReference type="RefSeq" id="WP_302915864.1">
    <property type="nucleotide sequence ID" value="NZ_JAUMSQ010000221.1"/>
</dbReference>
<evidence type="ECO:0000313" key="2">
    <source>
        <dbReference type="EMBL" id="MDO3638555.1"/>
    </source>
</evidence>
<evidence type="ECO:0000256" key="1">
    <source>
        <dbReference type="SAM" id="Phobius"/>
    </source>
</evidence>
<gene>
    <name evidence="2" type="ORF">Q2100_22645</name>
</gene>
<comment type="caution">
    <text evidence="2">The sequence shown here is derived from an EMBL/GenBank/DDBJ whole genome shotgun (WGS) entry which is preliminary data.</text>
</comment>
<dbReference type="Proteomes" id="UP001168823">
    <property type="component" value="Unassembled WGS sequence"/>
</dbReference>
<keyword evidence="1" id="KW-0812">Transmembrane</keyword>
<keyword evidence="1" id="KW-1133">Transmembrane helix</keyword>